<keyword evidence="5" id="KW-1185">Reference proteome</keyword>
<evidence type="ECO:0000313" key="5">
    <source>
        <dbReference type="Proteomes" id="UP001179952"/>
    </source>
</evidence>
<evidence type="ECO:0000259" key="3">
    <source>
        <dbReference type="Pfam" id="PF20235"/>
    </source>
</evidence>
<gene>
    <name evidence="4" type="ORF">QJS04_geneDACA008788</name>
</gene>
<organism evidence="4 5">
    <name type="scientific">Acorus gramineus</name>
    <name type="common">Dwarf sweet flag</name>
    <dbReference type="NCBI Taxonomy" id="55184"/>
    <lineage>
        <taxon>Eukaryota</taxon>
        <taxon>Viridiplantae</taxon>
        <taxon>Streptophyta</taxon>
        <taxon>Embryophyta</taxon>
        <taxon>Tracheophyta</taxon>
        <taxon>Spermatophyta</taxon>
        <taxon>Magnoliopsida</taxon>
        <taxon>Liliopsida</taxon>
        <taxon>Acoraceae</taxon>
        <taxon>Acorus</taxon>
    </lineage>
</organism>
<feature type="compositionally biased region" description="Basic and acidic residues" evidence="2">
    <location>
        <begin position="1"/>
        <end position="10"/>
    </location>
</feature>
<dbReference type="PANTHER" id="PTHR46405:SF3">
    <property type="entry name" value="RING_U-BOX SUPERFAMILY PROTEIN"/>
    <property type="match status" value="1"/>
</dbReference>
<dbReference type="InterPro" id="IPR046934">
    <property type="entry name" value="PIR2-like"/>
</dbReference>
<reference evidence="4" key="2">
    <citation type="submission" date="2023-06" db="EMBL/GenBank/DDBJ databases">
        <authorList>
            <person name="Ma L."/>
            <person name="Liu K.-W."/>
            <person name="Li Z."/>
            <person name="Hsiao Y.-Y."/>
            <person name="Qi Y."/>
            <person name="Fu T."/>
            <person name="Tang G."/>
            <person name="Zhang D."/>
            <person name="Sun W.-H."/>
            <person name="Liu D.-K."/>
            <person name="Li Y."/>
            <person name="Chen G.-Z."/>
            <person name="Liu X.-D."/>
            <person name="Liao X.-Y."/>
            <person name="Jiang Y.-T."/>
            <person name="Yu X."/>
            <person name="Hao Y."/>
            <person name="Huang J."/>
            <person name="Zhao X.-W."/>
            <person name="Ke S."/>
            <person name="Chen Y.-Y."/>
            <person name="Wu W.-L."/>
            <person name="Hsu J.-L."/>
            <person name="Lin Y.-F."/>
            <person name="Huang M.-D."/>
            <person name="Li C.-Y."/>
            <person name="Huang L."/>
            <person name="Wang Z.-W."/>
            <person name="Zhao X."/>
            <person name="Zhong W.-Y."/>
            <person name="Peng D.-H."/>
            <person name="Ahmad S."/>
            <person name="Lan S."/>
            <person name="Zhang J.-S."/>
            <person name="Tsai W.-C."/>
            <person name="Van De Peer Y."/>
            <person name="Liu Z.-J."/>
        </authorList>
    </citation>
    <scope>NUCLEOTIDE SEQUENCE</scope>
    <source>
        <strain evidence="4">SCP</strain>
        <tissue evidence="4">Leaves</tissue>
    </source>
</reference>
<accession>A0AAV9AF65</accession>
<reference evidence="4" key="1">
    <citation type="journal article" date="2023" name="Nat. Commun.">
        <title>Diploid and tetraploid genomes of Acorus and the evolution of monocots.</title>
        <authorList>
            <person name="Ma L."/>
            <person name="Liu K.W."/>
            <person name="Li Z."/>
            <person name="Hsiao Y.Y."/>
            <person name="Qi Y."/>
            <person name="Fu T."/>
            <person name="Tang G.D."/>
            <person name="Zhang D."/>
            <person name="Sun W.H."/>
            <person name="Liu D.K."/>
            <person name="Li Y."/>
            <person name="Chen G.Z."/>
            <person name="Liu X.D."/>
            <person name="Liao X.Y."/>
            <person name="Jiang Y.T."/>
            <person name="Yu X."/>
            <person name="Hao Y."/>
            <person name="Huang J."/>
            <person name="Zhao X.W."/>
            <person name="Ke S."/>
            <person name="Chen Y.Y."/>
            <person name="Wu W.L."/>
            <person name="Hsu J.L."/>
            <person name="Lin Y.F."/>
            <person name="Huang M.D."/>
            <person name="Li C.Y."/>
            <person name="Huang L."/>
            <person name="Wang Z.W."/>
            <person name="Zhao X."/>
            <person name="Zhong W.Y."/>
            <person name="Peng D.H."/>
            <person name="Ahmad S."/>
            <person name="Lan S."/>
            <person name="Zhang J.S."/>
            <person name="Tsai W.C."/>
            <person name="Van de Peer Y."/>
            <person name="Liu Z.J."/>
        </authorList>
    </citation>
    <scope>NUCLEOTIDE SEQUENCE</scope>
    <source>
        <strain evidence="4">SCP</strain>
    </source>
</reference>
<protein>
    <submittedName>
        <fullName evidence="4">MND1-interacting protein 1</fullName>
    </submittedName>
</protein>
<feature type="compositionally biased region" description="Pro residues" evidence="2">
    <location>
        <begin position="25"/>
        <end position="39"/>
    </location>
</feature>
<feature type="domain" description="PIR2-like helical" evidence="3">
    <location>
        <begin position="69"/>
        <end position="206"/>
    </location>
</feature>
<dbReference type="PANTHER" id="PTHR46405">
    <property type="entry name" value="OS05G0141500 PROTEIN"/>
    <property type="match status" value="1"/>
</dbReference>
<feature type="coiled-coil region" evidence="1">
    <location>
        <begin position="301"/>
        <end position="351"/>
    </location>
</feature>
<feature type="region of interest" description="Disordered" evidence="2">
    <location>
        <begin position="1"/>
        <end position="56"/>
    </location>
</feature>
<dbReference type="InterPro" id="IPR046527">
    <property type="entry name" value="PIR2-like_helical"/>
</dbReference>
<feature type="region of interest" description="Disordered" evidence="2">
    <location>
        <begin position="120"/>
        <end position="159"/>
    </location>
</feature>
<sequence>MGCNTRDRSIRNNRKSRHHHHHHNSPPPPPSNTAAGDPPPSEESENPNMDDSGWGYCTEDQLEELLLTNLEFIYREAQAKLVSLGYSEEIAIRSLLHNGHCYGSMDPLTNVLHNAISYINSSSSSSDARDRSTSSDDDGDDGDDDGESSETDDHGLPLPTNLRQLQQYSLAAMICLLQQVRPNLSRGDAMWCLLMSDLHVGRAVAIEIPAPPPLPHAADSRAAGGDAAPPALPASFCRLHDSGGWEEVDEEFEIEIPKGLDLNPSMKSLLRRNVAMFAAGFRANSGSGRPVCHPPVPSVVVEEEEEETDIVESVLRRLEEMSIREEAEEEKAKKKEVIVNLAKQVKELEIQVKERREWAQKKALQAAKKLSADLSELKLLRMEREENRKVKEGNQMLEDTTMKRQSEMEVALRKASGQVDRANAAMRKLEAENAEIRAEMEASKLSESESKAMHSEITRRVRRQEKKIAAAERMNDAMSKEVEEMRQRFASVHQQIRLVQEAQTEAEVKWKQEVRAKELAITQVEEERRARGAAEVNVKRTHEALHRKIEIDFQRHKDDIQRLKQELSHLNASIESTPQDHVVRALSAVDVASSIPPLETNTRMLNGSQQALDSLQSEVSQDRKCLICKKNEVSVVFLPCAHQTTQKCALGNGNGV</sequence>
<comment type="caution">
    <text evidence="4">The sequence shown here is derived from an EMBL/GenBank/DDBJ whole genome shotgun (WGS) entry which is preliminary data.</text>
</comment>
<dbReference type="Proteomes" id="UP001179952">
    <property type="component" value="Unassembled WGS sequence"/>
</dbReference>
<dbReference type="Gene3D" id="3.30.40.10">
    <property type="entry name" value="Zinc/RING finger domain, C3HC4 (zinc finger)"/>
    <property type="match status" value="1"/>
</dbReference>
<dbReference type="EMBL" id="JAUJYN010000010">
    <property type="protein sequence ID" value="KAK1262808.1"/>
    <property type="molecule type" value="Genomic_DNA"/>
</dbReference>
<keyword evidence="1" id="KW-0175">Coiled coil</keyword>
<feature type="compositionally biased region" description="Acidic residues" evidence="2">
    <location>
        <begin position="135"/>
        <end position="150"/>
    </location>
</feature>
<evidence type="ECO:0000313" key="4">
    <source>
        <dbReference type="EMBL" id="KAK1262808.1"/>
    </source>
</evidence>
<feature type="region of interest" description="Disordered" evidence="2">
    <location>
        <begin position="440"/>
        <end position="461"/>
    </location>
</feature>
<dbReference type="InterPro" id="IPR013083">
    <property type="entry name" value="Znf_RING/FYVE/PHD"/>
</dbReference>
<feature type="coiled-coil region" evidence="1">
    <location>
        <begin position="546"/>
        <end position="573"/>
    </location>
</feature>
<dbReference type="Pfam" id="PF20235">
    <property type="entry name" value="PIR2-like_helical"/>
    <property type="match status" value="1"/>
</dbReference>
<name>A0AAV9AF65_ACOGR</name>
<proteinExistence type="predicted"/>
<feature type="compositionally biased region" description="Basic residues" evidence="2">
    <location>
        <begin position="11"/>
        <end position="24"/>
    </location>
</feature>
<dbReference type="AlphaFoldDB" id="A0AAV9AF65"/>
<evidence type="ECO:0000256" key="2">
    <source>
        <dbReference type="SAM" id="MobiDB-lite"/>
    </source>
</evidence>
<feature type="compositionally biased region" description="Basic and acidic residues" evidence="2">
    <location>
        <begin position="440"/>
        <end position="459"/>
    </location>
</feature>
<evidence type="ECO:0000256" key="1">
    <source>
        <dbReference type="SAM" id="Coils"/>
    </source>
</evidence>